<feature type="region of interest" description="Disordered" evidence="1">
    <location>
        <begin position="256"/>
        <end position="290"/>
    </location>
</feature>
<evidence type="ECO:0000256" key="1">
    <source>
        <dbReference type="SAM" id="MobiDB-lite"/>
    </source>
</evidence>
<proteinExistence type="predicted"/>
<feature type="region of interest" description="Disordered" evidence="1">
    <location>
        <begin position="170"/>
        <end position="189"/>
    </location>
</feature>
<keyword evidence="3" id="KW-1185">Reference proteome</keyword>
<dbReference type="GeneID" id="92362150"/>
<dbReference type="Proteomes" id="UP000674143">
    <property type="component" value="Unassembled WGS sequence"/>
</dbReference>
<dbReference type="SMR" id="A0A836HIG8"/>
<feature type="compositionally biased region" description="Basic and acidic residues" evidence="1">
    <location>
        <begin position="264"/>
        <end position="274"/>
    </location>
</feature>
<feature type="region of interest" description="Disordered" evidence="1">
    <location>
        <begin position="313"/>
        <end position="332"/>
    </location>
</feature>
<dbReference type="AlphaFoldDB" id="A0A836HIG8"/>
<reference evidence="3" key="2">
    <citation type="journal article" date="2021" name="Sci. Data">
        <title>Chromosome-scale genome sequencing, assembly and annotation of six genomes from subfamily Leishmaniinae.</title>
        <authorList>
            <person name="Almutairi H."/>
            <person name="Urbaniak M.D."/>
            <person name="Bates M.D."/>
            <person name="Jariyapan N."/>
            <person name="Kwakye-Nuako G."/>
            <person name="Thomaz Soccol V."/>
            <person name="Al-Salem W.S."/>
            <person name="Dillon R.J."/>
            <person name="Bates P.A."/>
            <person name="Gatherer D."/>
        </authorList>
    </citation>
    <scope>NUCLEOTIDE SEQUENCE [LARGE SCALE GENOMIC DNA]</scope>
</reference>
<organism evidence="2 3">
    <name type="scientific">Leishmania orientalis</name>
    <dbReference type="NCBI Taxonomy" id="2249476"/>
    <lineage>
        <taxon>Eukaryota</taxon>
        <taxon>Discoba</taxon>
        <taxon>Euglenozoa</taxon>
        <taxon>Kinetoplastea</taxon>
        <taxon>Metakinetoplastina</taxon>
        <taxon>Trypanosomatida</taxon>
        <taxon>Trypanosomatidae</taxon>
        <taxon>Leishmaniinae</taxon>
        <taxon>Leishmania</taxon>
    </lineage>
</organism>
<protein>
    <submittedName>
        <fullName evidence="2">Uncharacterized protein</fullName>
    </submittedName>
</protein>
<feature type="compositionally biased region" description="Low complexity" evidence="1">
    <location>
        <begin position="482"/>
        <end position="499"/>
    </location>
</feature>
<feature type="compositionally biased region" description="Polar residues" evidence="1">
    <location>
        <begin position="614"/>
        <end position="624"/>
    </location>
</feature>
<dbReference type="RefSeq" id="XP_067065621.1">
    <property type="nucleotide sequence ID" value="XM_067208216.1"/>
</dbReference>
<sequence length="652" mass="67602">MSMQLFSFGHPCEHQLHRACIGGLNCPLNGYPDTWCCSFIKGKINFKRDRPCEGPRCFWDYVHPSQSQFDEVTQVLEQSRPIAAKLDEASDTDLLSFHISNPHIIDTVQCALHMMRHPPSVCARRVGQLLAYAAVLAGEQDVFVQLLKTMKKPVDGYILGAYAFLTQSKGAAGRGGGGAKKSSKKKDGKDDITSTLANIMVELMNAALSLGGQLVDREDQHVLQAMLIKALSTYPKSDKRHQDMLEKAIAKFGHRRLEDEEEAAVEREAAKRETAGAAPPPKTKQDTAEPCAATAVAATAGFGGAASAAAVSNSSAEPTTGEEVTAAKASRGPATAIATATTDAAAVPAVQVPAAAAGALRTASRISAAAATAATAPVVAADAFVKPAIPTMPAASGEDAVLMATGTGSAATAQVLGTTTPKPAASSVPETPGLAALSTPGVMAASPATAGAAVAPPTFSTAIQVQQPAAAVVPTCSPAGQGTATGAPGAQPNAAAAVPPASPPAPARTATVGISKLQPYLAARAASIRDELPGVPPVYSPKSHSSGLFICGGQFTVEPLVWNCAPLGDAAAHRRLDTPTREYMRMKEENRQRQRAAREAHQACLAAIEAGSPPFTSERSQRTFSAKRDDSSDSWAFDDTELESCSSAFSFD</sequence>
<feature type="region of interest" description="Disordered" evidence="1">
    <location>
        <begin position="482"/>
        <end position="509"/>
    </location>
</feature>
<feature type="region of interest" description="Disordered" evidence="1">
    <location>
        <begin position="611"/>
        <end position="634"/>
    </location>
</feature>
<reference evidence="3" key="1">
    <citation type="journal article" date="2021" name="Microbiol. Resour. Announc.">
        <title>LGAAP: Leishmaniinae Genome Assembly and Annotation Pipeline.</title>
        <authorList>
            <person name="Almutairi H."/>
            <person name="Urbaniak M.D."/>
            <person name="Bates M.D."/>
            <person name="Jariyapan N."/>
            <person name="Kwakye-Nuako G."/>
            <person name="Thomaz-Soccol V."/>
            <person name="Al-Salem W.S."/>
            <person name="Dillon R.J."/>
            <person name="Bates P.A."/>
            <person name="Gatherer D."/>
        </authorList>
    </citation>
    <scope>NUCLEOTIDE SEQUENCE [LARGE SCALE GENOMIC DNA]</scope>
</reference>
<comment type="caution">
    <text evidence="2">The sequence shown here is derived from an EMBL/GenBank/DDBJ whole genome shotgun (WGS) entry which is preliminary data.</text>
</comment>
<evidence type="ECO:0000313" key="2">
    <source>
        <dbReference type="EMBL" id="KAG5486827.1"/>
    </source>
</evidence>
<accession>A0A836HIG8</accession>
<dbReference type="KEGG" id="loi:92362150"/>
<evidence type="ECO:0000313" key="3">
    <source>
        <dbReference type="Proteomes" id="UP000674143"/>
    </source>
</evidence>
<gene>
    <name evidence="2" type="ORF">LSCM4_06292</name>
</gene>
<name>A0A836HIG8_9TRYP</name>
<dbReference type="EMBL" id="JAFHLR010000007">
    <property type="protein sequence ID" value="KAG5486827.1"/>
    <property type="molecule type" value="Genomic_DNA"/>
</dbReference>